<evidence type="ECO:0000313" key="1">
    <source>
        <dbReference type="EMBL" id="GEN34043.1"/>
    </source>
</evidence>
<accession>A0A511V8U8</accession>
<protein>
    <recommendedName>
        <fullName evidence="3">DUF2188 domain-containing protein</fullName>
    </recommendedName>
</protein>
<dbReference type="Proteomes" id="UP000321157">
    <property type="component" value="Unassembled WGS sequence"/>
</dbReference>
<sequence>MYYVVYETISLFGKSNDNCVAAFETLEEARLFAKEVAEQGSPRVTIAQEMGEEERLAN</sequence>
<keyword evidence="2" id="KW-1185">Reference proteome</keyword>
<gene>
    <name evidence="1" type="ORF">ADA01nite_15030</name>
</gene>
<dbReference type="AlphaFoldDB" id="A0A511V8U8"/>
<dbReference type="RefSeq" id="WP_170230189.1">
    <property type="nucleotide sequence ID" value="NZ_BJXX01000062.1"/>
</dbReference>
<name>A0A511V8U8_9BACL</name>
<dbReference type="EMBL" id="BJXX01000062">
    <property type="protein sequence ID" value="GEN34043.1"/>
    <property type="molecule type" value="Genomic_DNA"/>
</dbReference>
<comment type="caution">
    <text evidence="1">The sequence shown here is derived from an EMBL/GenBank/DDBJ whole genome shotgun (WGS) entry which is preliminary data.</text>
</comment>
<reference evidence="1 2" key="1">
    <citation type="submission" date="2019-07" db="EMBL/GenBank/DDBJ databases">
        <title>Whole genome shotgun sequence of Aneurinibacillus danicus NBRC 102444.</title>
        <authorList>
            <person name="Hosoyama A."/>
            <person name="Uohara A."/>
            <person name="Ohji S."/>
            <person name="Ichikawa N."/>
        </authorList>
    </citation>
    <scope>NUCLEOTIDE SEQUENCE [LARGE SCALE GENOMIC DNA]</scope>
    <source>
        <strain evidence="1 2">NBRC 102444</strain>
    </source>
</reference>
<evidence type="ECO:0000313" key="2">
    <source>
        <dbReference type="Proteomes" id="UP000321157"/>
    </source>
</evidence>
<evidence type="ECO:0008006" key="3">
    <source>
        <dbReference type="Google" id="ProtNLM"/>
    </source>
</evidence>
<proteinExistence type="predicted"/>
<organism evidence="1 2">
    <name type="scientific">Aneurinibacillus danicus</name>
    <dbReference type="NCBI Taxonomy" id="267746"/>
    <lineage>
        <taxon>Bacteria</taxon>
        <taxon>Bacillati</taxon>
        <taxon>Bacillota</taxon>
        <taxon>Bacilli</taxon>
        <taxon>Bacillales</taxon>
        <taxon>Paenibacillaceae</taxon>
        <taxon>Aneurinibacillus group</taxon>
        <taxon>Aneurinibacillus</taxon>
    </lineage>
</organism>